<dbReference type="SUPFAM" id="SSF103088">
    <property type="entry name" value="OmpA-like"/>
    <property type="match status" value="1"/>
</dbReference>
<evidence type="ECO:0000256" key="4">
    <source>
        <dbReference type="PROSITE-ProRule" id="PRU00473"/>
    </source>
</evidence>
<evidence type="ECO:0000259" key="6">
    <source>
        <dbReference type="PROSITE" id="PS51123"/>
    </source>
</evidence>
<dbReference type="InterPro" id="IPR006664">
    <property type="entry name" value="OMP_bac"/>
</dbReference>
<evidence type="ECO:0000313" key="8">
    <source>
        <dbReference type="Proteomes" id="UP001158049"/>
    </source>
</evidence>
<evidence type="ECO:0000256" key="5">
    <source>
        <dbReference type="SAM" id="SignalP"/>
    </source>
</evidence>
<dbReference type="PROSITE" id="PS51123">
    <property type="entry name" value="OMPA_2"/>
    <property type="match status" value="1"/>
</dbReference>
<evidence type="ECO:0000256" key="1">
    <source>
        <dbReference type="ARBA" id="ARBA00004442"/>
    </source>
</evidence>
<proteinExistence type="predicted"/>
<feature type="domain" description="OmpA-like" evidence="6">
    <location>
        <begin position="228"/>
        <end position="343"/>
    </location>
</feature>
<organism evidence="7 8">
    <name type="scientific">Noviherbaspirillum suwonense</name>
    <dbReference type="NCBI Taxonomy" id="1224511"/>
    <lineage>
        <taxon>Bacteria</taxon>
        <taxon>Pseudomonadati</taxon>
        <taxon>Pseudomonadota</taxon>
        <taxon>Betaproteobacteria</taxon>
        <taxon>Burkholderiales</taxon>
        <taxon>Oxalobacteraceae</taxon>
        <taxon>Noviherbaspirillum</taxon>
    </lineage>
</organism>
<sequence>MRAFNSSVRLVVIAVSAFGFFYPPQAVAAPAQEDVKGGRDHPLIQRFSGSWMVGYKSNDWDQAQFPTGMAVKGDKWVDPLTTEGRLTKVIYISPIGKSPLEVFRNYEQALVSAGFQRRFSCESQCAPLYFHMRSNDNYTSGMQWAKGSVTTPGGSRYSLDAGVVTGSEGRLWYGTLPRNGQEIHVMVYTAIASVVSTNMAATYLQIVEPKAMPTGQVKVDAKALEQGLKAEGKIALYGLYFDSGKAEIKPESKEQLAGMAKLMQAQPTLRVYIVGHTDNQGTLESNMTLSQQRAQAAVSALVTGYKIDAKRMAGRGVGSLAPLASNAAEEGRAKNRRVELVLQ</sequence>
<dbReference type="Pfam" id="PF00691">
    <property type="entry name" value="OmpA"/>
    <property type="match status" value="1"/>
</dbReference>
<dbReference type="InterPro" id="IPR036737">
    <property type="entry name" value="OmpA-like_sf"/>
</dbReference>
<evidence type="ECO:0000256" key="2">
    <source>
        <dbReference type="ARBA" id="ARBA00023136"/>
    </source>
</evidence>
<dbReference type="CDD" id="cd07185">
    <property type="entry name" value="OmpA_C-like"/>
    <property type="match status" value="1"/>
</dbReference>
<dbReference type="Gene3D" id="3.30.1330.60">
    <property type="entry name" value="OmpA-like domain"/>
    <property type="match status" value="1"/>
</dbReference>
<dbReference type="InterPro" id="IPR050330">
    <property type="entry name" value="Bact_OuterMem_StrucFunc"/>
</dbReference>
<feature type="chain" id="PRO_5047114289" evidence="5">
    <location>
        <begin position="29"/>
        <end position="343"/>
    </location>
</feature>
<dbReference type="Proteomes" id="UP001158049">
    <property type="component" value="Unassembled WGS sequence"/>
</dbReference>
<keyword evidence="2 4" id="KW-0472">Membrane</keyword>
<evidence type="ECO:0000313" key="7">
    <source>
        <dbReference type="EMBL" id="SMP62536.1"/>
    </source>
</evidence>
<keyword evidence="5" id="KW-0732">Signal</keyword>
<dbReference type="RefSeq" id="WP_283442651.1">
    <property type="nucleotide sequence ID" value="NZ_FXUL01000008.1"/>
</dbReference>
<dbReference type="PANTHER" id="PTHR30329:SF21">
    <property type="entry name" value="LIPOPROTEIN YIAD-RELATED"/>
    <property type="match status" value="1"/>
</dbReference>
<dbReference type="InterPro" id="IPR006665">
    <property type="entry name" value="OmpA-like"/>
</dbReference>
<comment type="caution">
    <text evidence="7">The sequence shown here is derived from an EMBL/GenBank/DDBJ whole genome shotgun (WGS) entry which is preliminary data.</text>
</comment>
<gene>
    <name evidence="7" type="ORF">SAMN06295970_108144</name>
</gene>
<reference evidence="7 8" key="1">
    <citation type="submission" date="2017-05" db="EMBL/GenBank/DDBJ databases">
        <authorList>
            <person name="Varghese N."/>
            <person name="Submissions S."/>
        </authorList>
    </citation>
    <scope>NUCLEOTIDE SEQUENCE [LARGE SCALE GENOMIC DNA]</scope>
    <source>
        <strain evidence="7 8">DSM 26001</strain>
    </source>
</reference>
<feature type="signal peptide" evidence="5">
    <location>
        <begin position="1"/>
        <end position="28"/>
    </location>
</feature>
<keyword evidence="8" id="KW-1185">Reference proteome</keyword>
<accession>A0ABY1Q976</accession>
<dbReference type="PANTHER" id="PTHR30329">
    <property type="entry name" value="STATOR ELEMENT OF FLAGELLAR MOTOR COMPLEX"/>
    <property type="match status" value="1"/>
</dbReference>
<name>A0ABY1Q976_9BURK</name>
<keyword evidence="3" id="KW-0998">Cell outer membrane</keyword>
<dbReference type="PRINTS" id="PR01021">
    <property type="entry name" value="OMPADOMAIN"/>
</dbReference>
<evidence type="ECO:0000256" key="3">
    <source>
        <dbReference type="ARBA" id="ARBA00023237"/>
    </source>
</evidence>
<protein>
    <submittedName>
        <fullName evidence="7">OmpA family protein</fullName>
    </submittedName>
</protein>
<comment type="subcellular location">
    <subcellularLocation>
        <location evidence="1">Cell outer membrane</location>
    </subcellularLocation>
</comment>
<dbReference type="EMBL" id="FXUL01000008">
    <property type="protein sequence ID" value="SMP62536.1"/>
    <property type="molecule type" value="Genomic_DNA"/>
</dbReference>